<dbReference type="InterPro" id="IPR001509">
    <property type="entry name" value="Epimerase_deHydtase"/>
</dbReference>
<comment type="similarity">
    <text evidence="1">Belongs to the NAD(P)-dependent epimerase/dehydratase family.</text>
</comment>
<evidence type="ECO:0000256" key="1">
    <source>
        <dbReference type="ARBA" id="ARBA00007637"/>
    </source>
</evidence>
<name>A0ABR9H6P6_9BACT</name>
<dbReference type="EMBL" id="JADBGG010000025">
    <property type="protein sequence ID" value="MBE1426387.1"/>
    <property type="molecule type" value="Genomic_DNA"/>
</dbReference>
<dbReference type="InterPro" id="IPR036291">
    <property type="entry name" value="NAD(P)-bd_dom_sf"/>
</dbReference>
<comment type="caution">
    <text evidence="3">The sequence shown here is derived from an EMBL/GenBank/DDBJ whole genome shotgun (WGS) entry which is preliminary data.</text>
</comment>
<gene>
    <name evidence="3" type="ORF">H4684_003052</name>
</gene>
<keyword evidence="4" id="KW-1185">Reference proteome</keyword>
<organism evidence="3 4">
    <name type="scientific">Desulfomicrobium macestii</name>
    <dbReference type="NCBI Taxonomy" id="90731"/>
    <lineage>
        <taxon>Bacteria</taxon>
        <taxon>Pseudomonadati</taxon>
        <taxon>Thermodesulfobacteriota</taxon>
        <taxon>Desulfovibrionia</taxon>
        <taxon>Desulfovibrionales</taxon>
        <taxon>Desulfomicrobiaceae</taxon>
        <taxon>Desulfomicrobium</taxon>
    </lineage>
</organism>
<feature type="domain" description="NAD-dependent epimerase/dehydratase" evidence="2">
    <location>
        <begin position="3"/>
        <end position="221"/>
    </location>
</feature>
<sequence>MKVLVTGATGFIGRHLTMLLKSKGVDFVVLGRNFVEENGIRVDLLNTQNFVEIMGKIKPTHLIHLAWYADHGKYWDSALNIEWIRATFYLLDAFYKNGGEHALVTGTCAEYDWRYGYCVENVTPEGPKTLYGESKCATRRVIELIKNQYKGTLTWARIFYPYGVDEAQARLVPSLFRFFRTEEAPFGVNSCAYRDFLHISDTVDAIYLCATNKIDEIINICSGKAVLIESIVREIASICGNNADKILKYESIRKDDPPFLVGDNQKLRALGWTQNVSLCDGLLTY</sequence>
<dbReference type="PANTHER" id="PTHR43000">
    <property type="entry name" value="DTDP-D-GLUCOSE 4,6-DEHYDRATASE-RELATED"/>
    <property type="match status" value="1"/>
</dbReference>
<dbReference type="Gene3D" id="3.90.25.10">
    <property type="entry name" value="UDP-galactose 4-epimerase, domain 1"/>
    <property type="match status" value="1"/>
</dbReference>
<evidence type="ECO:0000313" key="3">
    <source>
        <dbReference type="EMBL" id="MBE1426387.1"/>
    </source>
</evidence>
<evidence type="ECO:0000313" key="4">
    <source>
        <dbReference type="Proteomes" id="UP000639010"/>
    </source>
</evidence>
<reference evidence="3 4" key="1">
    <citation type="submission" date="2020-10" db="EMBL/GenBank/DDBJ databases">
        <title>Genomic Encyclopedia of Type Strains, Phase IV (KMG-IV): sequencing the most valuable type-strain genomes for metagenomic binning, comparative biology and taxonomic classification.</title>
        <authorList>
            <person name="Goeker M."/>
        </authorList>
    </citation>
    <scope>NUCLEOTIDE SEQUENCE [LARGE SCALE GENOMIC DNA]</scope>
    <source>
        <strain evidence="3 4">DSM 4194</strain>
    </source>
</reference>
<evidence type="ECO:0000259" key="2">
    <source>
        <dbReference type="Pfam" id="PF01370"/>
    </source>
</evidence>
<accession>A0ABR9H6P6</accession>
<dbReference type="Gene3D" id="3.40.50.720">
    <property type="entry name" value="NAD(P)-binding Rossmann-like Domain"/>
    <property type="match status" value="1"/>
</dbReference>
<dbReference type="Pfam" id="PF01370">
    <property type="entry name" value="Epimerase"/>
    <property type="match status" value="1"/>
</dbReference>
<proteinExistence type="inferred from homology"/>
<protein>
    <submittedName>
        <fullName evidence="3">Nucleoside-diphosphate-sugar epimerase</fullName>
    </submittedName>
</protein>
<dbReference type="RefSeq" id="WP_192624386.1">
    <property type="nucleotide sequence ID" value="NZ_JADBGG010000025.1"/>
</dbReference>
<dbReference type="Proteomes" id="UP000639010">
    <property type="component" value="Unassembled WGS sequence"/>
</dbReference>
<dbReference type="SUPFAM" id="SSF51735">
    <property type="entry name" value="NAD(P)-binding Rossmann-fold domains"/>
    <property type="match status" value="1"/>
</dbReference>